<dbReference type="SUPFAM" id="SSF48403">
    <property type="entry name" value="Ankyrin repeat"/>
    <property type="match status" value="1"/>
</dbReference>
<evidence type="ECO:0000256" key="6">
    <source>
        <dbReference type="ARBA" id="ARBA00023043"/>
    </source>
</evidence>
<feature type="transmembrane region" description="Helical" evidence="10">
    <location>
        <begin position="563"/>
        <end position="581"/>
    </location>
</feature>
<keyword evidence="3 10" id="KW-0812">Transmembrane</keyword>
<feature type="transmembrane region" description="Helical" evidence="10">
    <location>
        <begin position="587"/>
        <end position="611"/>
    </location>
</feature>
<keyword evidence="5 10" id="KW-1133">Transmembrane helix</keyword>
<accession>A0ABU6SNY1</accession>
<dbReference type="Pfam" id="PF12796">
    <property type="entry name" value="Ank_2"/>
    <property type="match status" value="2"/>
</dbReference>
<dbReference type="Pfam" id="PF13962">
    <property type="entry name" value="PGG"/>
    <property type="match status" value="1"/>
</dbReference>
<feature type="repeat" description="ANK" evidence="8">
    <location>
        <begin position="317"/>
        <end position="349"/>
    </location>
</feature>
<dbReference type="InterPro" id="IPR026961">
    <property type="entry name" value="PGG_dom"/>
</dbReference>
<feature type="transmembrane region" description="Helical" evidence="10">
    <location>
        <begin position="485"/>
        <end position="505"/>
    </location>
</feature>
<dbReference type="Pfam" id="PF00023">
    <property type="entry name" value="Ank"/>
    <property type="match status" value="1"/>
</dbReference>
<keyword evidence="6 8" id="KW-0040">ANK repeat</keyword>
<name>A0ABU6SNY1_9FABA</name>
<sequence>MAKEICKQPQSEDSDAHPEIETSYRPSGVEEETESEPELPDAVSPILTKHGEHKTLEFLGEVYHLARGGAVLKTQESYSSNILKEFKSPMENTVLHIAALYGNDEMADRAMQQEPNLVFSCNKNKDTPLHVAARAGHISTIKKLLDAYCVNSNSHVETILGLIKKKNKQGNTMLHEAMKRGSGSKGSMIFDVLETYTTNAEGASLCYELALNVVNKEYQSVLNLAVEADHMEVVNRILEKCPESAKPKGIPPIRVAMENENKAEMLETIVRKKEEWIHLRDPHGTLALHFAAGIGYLEGVVFLLERCKTCSIERDKEGNLPLHLAARQGHVEVVKELLRYCPDLDEMLDWNLNNILHIAAESGMLDVVRYILQTPLLKNTINQRNKDGDTPLHVATRNSHPSVVYALTWDYRVKDKVNELNSNQETPLAVAIKTFEATGTQNPSLRQSLTKIALKSAGAKPSHSIEVASHNANGTGRFRDRVESLSVISTLTITALVAACLAVPGDADGTAKNLKKAMFHLFIFCITISLFTSISATIVLILGRLGVIQLLNFAMKLAMPLPGTALVTLSLAFMAGIYTLISKLTWLATTFLVITSVLVAVIFFLYMLLLLPSSSPSKFSRNISYYPFIFLASLAEKDPEEQHTYIAHAKGDTALTSLSYVNSPANTFPISPHKNDQNKQK</sequence>
<keyword evidence="7 10" id="KW-0472">Membrane</keyword>
<evidence type="ECO:0000256" key="5">
    <source>
        <dbReference type="ARBA" id="ARBA00022989"/>
    </source>
</evidence>
<feature type="repeat" description="ANK" evidence="8">
    <location>
        <begin position="387"/>
        <end position="407"/>
    </location>
</feature>
<dbReference type="EMBL" id="JASCZI010061214">
    <property type="protein sequence ID" value="MED6138045.1"/>
    <property type="molecule type" value="Genomic_DNA"/>
</dbReference>
<dbReference type="Proteomes" id="UP001341840">
    <property type="component" value="Unassembled WGS sequence"/>
</dbReference>
<proteinExistence type="predicted"/>
<keyword evidence="13" id="KW-1185">Reference proteome</keyword>
<dbReference type="PANTHER" id="PTHR24186:SF46">
    <property type="entry name" value="PROTEIN ACCELERATED CELL DEATH 6-LIKE"/>
    <property type="match status" value="1"/>
</dbReference>
<protein>
    <recommendedName>
        <fullName evidence="11">PGG domain-containing protein</fullName>
    </recommendedName>
</protein>
<feature type="domain" description="PGG" evidence="11">
    <location>
        <begin position="478"/>
        <end position="579"/>
    </location>
</feature>
<feature type="region of interest" description="Disordered" evidence="9">
    <location>
        <begin position="1"/>
        <end position="41"/>
    </location>
</feature>
<dbReference type="InterPro" id="IPR036770">
    <property type="entry name" value="Ankyrin_rpt-contain_sf"/>
</dbReference>
<evidence type="ECO:0000256" key="3">
    <source>
        <dbReference type="ARBA" id="ARBA00022692"/>
    </source>
</evidence>
<evidence type="ECO:0000256" key="4">
    <source>
        <dbReference type="ARBA" id="ARBA00022737"/>
    </source>
</evidence>
<keyword evidence="4" id="KW-0677">Repeat</keyword>
<evidence type="ECO:0000313" key="12">
    <source>
        <dbReference type="EMBL" id="MED6138045.1"/>
    </source>
</evidence>
<feature type="repeat" description="ANK" evidence="8">
    <location>
        <begin position="124"/>
        <end position="146"/>
    </location>
</feature>
<evidence type="ECO:0000256" key="8">
    <source>
        <dbReference type="PROSITE-ProRule" id="PRU00023"/>
    </source>
</evidence>
<feature type="compositionally biased region" description="Acidic residues" evidence="9">
    <location>
        <begin position="29"/>
        <end position="39"/>
    </location>
</feature>
<comment type="subcellular location">
    <subcellularLocation>
        <location evidence="2">Cell membrane</location>
        <topology evidence="2">Peripheral membrane protein</topology>
        <orientation evidence="2">Cytoplasmic side</orientation>
    </subcellularLocation>
    <subcellularLocation>
        <location evidence="1">Membrane</location>
        <topology evidence="1">Multi-pass membrane protein</topology>
    </subcellularLocation>
</comment>
<organism evidence="12 13">
    <name type="scientific">Stylosanthes scabra</name>
    <dbReference type="NCBI Taxonomy" id="79078"/>
    <lineage>
        <taxon>Eukaryota</taxon>
        <taxon>Viridiplantae</taxon>
        <taxon>Streptophyta</taxon>
        <taxon>Embryophyta</taxon>
        <taxon>Tracheophyta</taxon>
        <taxon>Spermatophyta</taxon>
        <taxon>Magnoliopsida</taxon>
        <taxon>eudicotyledons</taxon>
        <taxon>Gunneridae</taxon>
        <taxon>Pentapetalae</taxon>
        <taxon>rosids</taxon>
        <taxon>fabids</taxon>
        <taxon>Fabales</taxon>
        <taxon>Fabaceae</taxon>
        <taxon>Papilionoideae</taxon>
        <taxon>50 kb inversion clade</taxon>
        <taxon>dalbergioids sensu lato</taxon>
        <taxon>Dalbergieae</taxon>
        <taxon>Pterocarpus clade</taxon>
        <taxon>Stylosanthes</taxon>
    </lineage>
</organism>
<dbReference type="PROSITE" id="PS50088">
    <property type="entry name" value="ANK_REPEAT"/>
    <property type="match status" value="3"/>
</dbReference>
<evidence type="ECO:0000313" key="13">
    <source>
        <dbReference type="Proteomes" id="UP001341840"/>
    </source>
</evidence>
<dbReference type="PANTHER" id="PTHR24186">
    <property type="entry name" value="PROTEIN PHOSPHATASE 1 REGULATORY SUBUNIT"/>
    <property type="match status" value="1"/>
</dbReference>
<evidence type="ECO:0000256" key="7">
    <source>
        <dbReference type="ARBA" id="ARBA00023136"/>
    </source>
</evidence>
<dbReference type="PROSITE" id="PS50297">
    <property type="entry name" value="ANK_REP_REGION"/>
    <property type="match status" value="3"/>
</dbReference>
<dbReference type="InterPro" id="IPR002110">
    <property type="entry name" value="Ankyrin_rpt"/>
</dbReference>
<evidence type="ECO:0000256" key="1">
    <source>
        <dbReference type="ARBA" id="ARBA00004141"/>
    </source>
</evidence>
<feature type="transmembrane region" description="Helical" evidence="10">
    <location>
        <begin position="517"/>
        <end position="542"/>
    </location>
</feature>
<evidence type="ECO:0000259" key="11">
    <source>
        <dbReference type="Pfam" id="PF13962"/>
    </source>
</evidence>
<evidence type="ECO:0000256" key="9">
    <source>
        <dbReference type="SAM" id="MobiDB-lite"/>
    </source>
</evidence>
<evidence type="ECO:0000256" key="2">
    <source>
        <dbReference type="ARBA" id="ARBA00004413"/>
    </source>
</evidence>
<comment type="caution">
    <text evidence="12">The sequence shown here is derived from an EMBL/GenBank/DDBJ whole genome shotgun (WGS) entry which is preliminary data.</text>
</comment>
<gene>
    <name evidence="12" type="ORF">PIB30_070625</name>
</gene>
<evidence type="ECO:0000256" key="10">
    <source>
        <dbReference type="SAM" id="Phobius"/>
    </source>
</evidence>
<dbReference type="Gene3D" id="1.25.40.20">
    <property type="entry name" value="Ankyrin repeat-containing domain"/>
    <property type="match status" value="1"/>
</dbReference>
<reference evidence="12 13" key="1">
    <citation type="journal article" date="2023" name="Plants (Basel)">
        <title>Bridging the Gap: Combining Genomics and Transcriptomics Approaches to Understand Stylosanthes scabra, an Orphan Legume from the Brazilian Caatinga.</title>
        <authorList>
            <person name="Ferreira-Neto J.R.C."/>
            <person name="da Silva M.D."/>
            <person name="Binneck E."/>
            <person name="de Melo N.F."/>
            <person name="da Silva R.H."/>
            <person name="de Melo A.L.T.M."/>
            <person name="Pandolfi V."/>
            <person name="Bustamante F.O."/>
            <person name="Brasileiro-Vidal A.C."/>
            <person name="Benko-Iseppon A.M."/>
        </authorList>
    </citation>
    <scope>NUCLEOTIDE SEQUENCE [LARGE SCALE GENOMIC DNA]</scope>
    <source>
        <tissue evidence="12">Leaves</tissue>
    </source>
</reference>
<dbReference type="SMART" id="SM00248">
    <property type="entry name" value="ANK"/>
    <property type="match status" value="8"/>
</dbReference>